<feature type="transmembrane region" description="Helical" evidence="1">
    <location>
        <begin position="112"/>
        <end position="131"/>
    </location>
</feature>
<accession>A0A1G8WZF9</accession>
<reference evidence="2 3" key="1">
    <citation type="submission" date="2016-10" db="EMBL/GenBank/DDBJ databases">
        <authorList>
            <person name="de Groot N.N."/>
        </authorList>
    </citation>
    <scope>NUCLEOTIDE SEQUENCE [LARGE SCALE GENOMIC DNA]</scope>
    <source>
        <strain evidence="2 3">CGMCC 1.6502</strain>
    </source>
</reference>
<keyword evidence="1" id="KW-1133">Transmembrane helix</keyword>
<gene>
    <name evidence="2" type="ORF">SAMN05216243_1072</name>
</gene>
<evidence type="ECO:0008006" key="4">
    <source>
        <dbReference type="Google" id="ProtNLM"/>
    </source>
</evidence>
<dbReference type="Proteomes" id="UP000198694">
    <property type="component" value="Unassembled WGS sequence"/>
</dbReference>
<dbReference type="Pfam" id="PF13789">
    <property type="entry name" value="DUF4181"/>
    <property type="match status" value="1"/>
</dbReference>
<dbReference type="AlphaFoldDB" id="A0A1G8WZF9"/>
<dbReference type="STRING" id="407036.SAMN05216243_1072"/>
<dbReference type="RefSeq" id="WP_175559245.1">
    <property type="nucleotide sequence ID" value="NZ_FNFL01000001.1"/>
</dbReference>
<feature type="transmembrane region" description="Helical" evidence="1">
    <location>
        <begin position="12"/>
        <end position="36"/>
    </location>
</feature>
<evidence type="ECO:0000313" key="3">
    <source>
        <dbReference type="Proteomes" id="UP000198694"/>
    </source>
</evidence>
<keyword evidence="1" id="KW-0812">Transmembrane</keyword>
<organism evidence="2 3">
    <name type="scientific">Sediminibacillus albus</name>
    <dbReference type="NCBI Taxonomy" id="407036"/>
    <lineage>
        <taxon>Bacteria</taxon>
        <taxon>Bacillati</taxon>
        <taxon>Bacillota</taxon>
        <taxon>Bacilli</taxon>
        <taxon>Bacillales</taxon>
        <taxon>Bacillaceae</taxon>
        <taxon>Sediminibacillus</taxon>
    </lineage>
</organism>
<keyword evidence="3" id="KW-1185">Reference proteome</keyword>
<name>A0A1G8WZF9_9BACI</name>
<evidence type="ECO:0000313" key="2">
    <source>
        <dbReference type="EMBL" id="SDJ83584.1"/>
    </source>
</evidence>
<dbReference type="InterPro" id="IPR025441">
    <property type="entry name" value="DUF4181"/>
</dbReference>
<evidence type="ECO:0000256" key="1">
    <source>
        <dbReference type="SAM" id="Phobius"/>
    </source>
</evidence>
<protein>
    <recommendedName>
        <fullName evidence="4">DUF4181 domain-containing protein</fullName>
    </recommendedName>
</protein>
<sequence>MENNYGLDAFIWINIGIFLGLSVFIFVLNTILRKLLNVEKKKWFSFHFVNDLHKKVDWTFRILFVAASFILLMRQPVNIVYPLLLTLVFLLLQEGFRAYLEWKFKPDTNDYIFTLSQIGIVLIYFLLIVQLDLFSLFS</sequence>
<keyword evidence="1" id="KW-0472">Membrane</keyword>
<proteinExistence type="predicted"/>
<feature type="transmembrane region" description="Helical" evidence="1">
    <location>
        <begin position="79"/>
        <end position="100"/>
    </location>
</feature>
<dbReference type="EMBL" id="FNFL01000001">
    <property type="protein sequence ID" value="SDJ83584.1"/>
    <property type="molecule type" value="Genomic_DNA"/>
</dbReference>